<name>A0A1F6TI21_9PROT</name>
<dbReference type="STRING" id="1817764.A2637_02590"/>
<organism evidence="3 4">
    <name type="scientific">Candidatus Muproteobacteria bacterium RIFCSPHIGHO2_01_FULL_65_16</name>
    <dbReference type="NCBI Taxonomy" id="1817764"/>
    <lineage>
        <taxon>Bacteria</taxon>
        <taxon>Pseudomonadati</taxon>
        <taxon>Pseudomonadota</taxon>
        <taxon>Candidatus Muproteobacteria</taxon>
    </lineage>
</organism>
<feature type="transmembrane region" description="Helical" evidence="2">
    <location>
        <begin position="6"/>
        <end position="25"/>
    </location>
</feature>
<dbReference type="PANTHER" id="PTHR33219">
    <property type="entry name" value="YLMG HOMOLOG PROTEIN 2, CHLOROPLASTIC"/>
    <property type="match status" value="1"/>
</dbReference>
<comment type="caution">
    <text evidence="3">The sequence shown here is derived from an EMBL/GenBank/DDBJ whole genome shotgun (WGS) entry which is preliminary data.</text>
</comment>
<dbReference type="PANTHER" id="PTHR33219:SF14">
    <property type="entry name" value="PROTEIN COFACTOR ASSEMBLY OF COMPLEX C SUBUNIT B CCB3, CHLOROPLASTIC-RELATED"/>
    <property type="match status" value="1"/>
</dbReference>
<proteinExistence type="inferred from homology"/>
<keyword evidence="2" id="KW-0472">Membrane</keyword>
<dbReference type="GO" id="GO:0016020">
    <property type="term" value="C:membrane"/>
    <property type="evidence" value="ECO:0007669"/>
    <property type="project" value="InterPro"/>
</dbReference>
<dbReference type="Proteomes" id="UP000179360">
    <property type="component" value="Unassembled WGS sequence"/>
</dbReference>
<keyword evidence="2" id="KW-1133">Transmembrane helix</keyword>
<protein>
    <recommendedName>
        <fullName evidence="5">YggT family protein</fullName>
    </recommendedName>
</protein>
<evidence type="ECO:0000256" key="2">
    <source>
        <dbReference type="SAM" id="Phobius"/>
    </source>
</evidence>
<dbReference type="AlphaFoldDB" id="A0A1F6TI21"/>
<gene>
    <name evidence="3" type="ORF">A2637_02590</name>
</gene>
<comment type="similarity">
    <text evidence="1">Belongs to the YggT family.</text>
</comment>
<accession>A0A1F6TI21</accession>
<feature type="transmembrane region" description="Helical" evidence="2">
    <location>
        <begin position="159"/>
        <end position="179"/>
    </location>
</feature>
<feature type="transmembrane region" description="Helical" evidence="2">
    <location>
        <begin position="104"/>
        <end position="122"/>
    </location>
</feature>
<dbReference type="InterPro" id="IPR003425">
    <property type="entry name" value="CCB3/YggT"/>
</dbReference>
<reference evidence="3 4" key="1">
    <citation type="journal article" date="2016" name="Nat. Commun.">
        <title>Thousands of microbial genomes shed light on interconnected biogeochemical processes in an aquifer system.</title>
        <authorList>
            <person name="Anantharaman K."/>
            <person name="Brown C.T."/>
            <person name="Hug L.A."/>
            <person name="Sharon I."/>
            <person name="Castelle C.J."/>
            <person name="Probst A.J."/>
            <person name="Thomas B.C."/>
            <person name="Singh A."/>
            <person name="Wilkins M.J."/>
            <person name="Karaoz U."/>
            <person name="Brodie E.L."/>
            <person name="Williams K.H."/>
            <person name="Hubbard S.S."/>
            <person name="Banfield J.F."/>
        </authorList>
    </citation>
    <scope>NUCLEOTIDE SEQUENCE [LARGE SCALE GENOMIC DNA]</scope>
</reference>
<sequence>MDAGKLLVEVVFGFYTLAVLLRLLFQLVRADFYNPLSQFLVTLTNPPLRPLRRVIPGLWGVDFASVVLLLALKAAELYLIFLLSGVSAPLPLVALAAVADLIRLTLYVFTFAVLGRVIMSWVNPYGGHTHPVAGLLISLTEPLLRPARRLIPPVAGLDLSPIAVLVLLQLLLLALEHLLR</sequence>
<evidence type="ECO:0000313" key="4">
    <source>
        <dbReference type="Proteomes" id="UP000179360"/>
    </source>
</evidence>
<keyword evidence="2" id="KW-0812">Transmembrane</keyword>
<evidence type="ECO:0000256" key="1">
    <source>
        <dbReference type="ARBA" id="ARBA00010894"/>
    </source>
</evidence>
<evidence type="ECO:0008006" key="5">
    <source>
        <dbReference type="Google" id="ProtNLM"/>
    </source>
</evidence>
<evidence type="ECO:0000313" key="3">
    <source>
        <dbReference type="EMBL" id="OGI44738.1"/>
    </source>
</evidence>
<feature type="transmembrane region" description="Helical" evidence="2">
    <location>
        <begin position="78"/>
        <end position="97"/>
    </location>
</feature>
<dbReference type="EMBL" id="MFSY01000113">
    <property type="protein sequence ID" value="OGI44738.1"/>
    <property type="molecule type" value="Genomic_DNA"/>
</dbReference>
<dbReference type="Pfam" id="PF02325">
    <property type="entry name" value="CCB3_YggT"/>
    <property type="match status" value="2"/>
</dbReference>